<evidence type="ECO:0000313" key="1">
    <source>
        <dbReference type="EMBL" id="THC87554.1"/>
    </source>
</evidence>
<gene>
    <name evidence="1" type="ORF">EYZ11_013001</name>
</gene>
<evidence type="ECO:0000313" key="2">
    <source>
        <dbReference type="Proteomes" id="UP000308092"/>
    </source>
</evidence>
<dbReference type="VEuPathDB" id="FungiDB:EYZ11_013001"/>
<protein>
    <submittedName>
        <fullName evidence="1">Uncharacterized protein</fullName>
    </submittedName>
</protein>
<sequence>MHLSELVYLINAMRARAFQLTATEEGLFDKTNEQQIRRQPAFKDEKRFHLLGIPDRAPA</sequence>
<dbReference type="AlphaFoldDB" id="A0A4V3UMJ5"/>
<comment type="caution">
    <text evidence="1">The sequence shown here is derived from an EMBL/GenBank/DDBJ whole genome shotgun (WGS) entry which is preliminary data.</text>
</comment>
<keyword evidence="2" id="KW-1185">Reference proteome</keyword>
<proteinExistence type="predicted"/>
<accession>A0A4V3UMJ5</accession>
<dbReference type="EMBL" id="SOSA01001144">
    <property type="protein sequence ID" value="THC87554.1"/>
    <property type="molecule type" value="Genomic_DNA"/>
</dbReference>
<dbReference type="Proteomes" id="UP000308092">
    <property type="component" value="Unassembled WGS sequence"/>
</dbReference>
<name>A0A4V3UMJ5_9EURO</name>
<organism evidence="1 2">
    <name type="scientific">Aspergillus tanneri</name>
    <dbReference type="NCBI Taxonomy" id="1220188"/>
    <lineage>
        <taxon>Eukaryota</taxon>
        <taxon>Fungi</taxon>
        <taxon>Dikarya</taxon>
        <taxon>Ascomycota</taxon>
        <taxon>Pezizomycotina</taxon>
        <taxon>Eurotiomycetes</taxon>
        <taxon>Eurotiomycetidae</taxon>
        <taxon>Eurotiales</taxon>
        <taxon>Aspergillaceae</taxon>
        <taxon>Aspergillus</taxon>
        <taxon>Aspergillus subgen. Circumdati</taxon>
    </lineage>
</organism>
<reference evidence="1 2" key="1">
    <citation type="submission" date="2019-03" db="EMBL/GenBank/DDBJ databases">
        <title>The genome sequence of a newly discovered highly antifungal drug resistant Aspergillus species, Aspergillus tanneri NIH 1004.</title>
        <authorList>
            <person name="Mounaud S."/>
            <person name="Singh I."/>
            <person name="Joardar V."/>
            <person name="Pakala S."/>
            <person name="Pakala S."/>
            <person name="Venepally P."/>
            <person name="Hoover J."/>
            <person name="Nierman W."/>
            <person name="Chung J."/>
            <person name="Losada L."/>
        </authorList>
    </citation>
    <scope>NUCLEOTIDE SEQUENCE [LARGE SCALE GENOMIC DNA]</scope>
    <source>
        <strain evidence="1 2">NIH1004</strain>
    </source>
</reference>